<protein>
    <submittedName>
        <fullName evidence="1">Uncharacterized protein</fullName>
    </submittedName>
</protein>
<dbReference type="EMBL" id="LR798198">
    <property type="protein sequence ID" value="CAB5155703.1"/>
    <property type="molecule type" value="Genomic_DNA"/>
</dbReference>
<proteinExistence type="predicted"/>
<gene>
    <name evidence="1" type="ORF">UFOVP149_24</name>
</gene>
<name>A0A6J7W7Y0_9CAUD</name>
<reference evidence="1" key="1">
    <citation type="submission" date="2020-05" db="EMBL/GenBank/DDBJ databases">
        <authorList>
            <person name="Chiriac C."/>
            <person name="Salcher M."/>
            <person name="Ghai R."/>
            <person name="Kavagutti S V."/>
        </authorList>
    </citation>
    <scope>NUCLEOTIDE SEQUENCE</scope>
</reference>
<organism evidence="1">
    <name type="scientific">uncultured Caudovirales phage</name>
    <dbReference type="NCBI Taxonomy" id="2100421"/>
    <lineage>
        <taxon>Viruses</taxon>
        <taxon>Duplodnaviria</taxon>
        <taxon>Heunggongvirae</taxon>
        <taxon>Uroviricota</taxon>
        <taxon>Caudoviricetes</taxon>
        <taxon>Peduoviridae</taxon>
        <taxon>Maltschvirus</taxon>
        <taxon>Maltschvirus maltsch</taxon>
    </lineage>
</organism>
<evidence type="ECO:0000313" key="1">
    <source>
        <dbReference type="EMBL" id="CAB5155703.1"/>
    </source>
</evidence>
<sequence>MDVNTNFMGTETTSLVRTPADVLQTAINVDLFTGVVNGWYDAGPYNTINLYLIGGATITAGAVTFECTNDPTNTAGRPLPFRDAESVTSVSGASAVTVTSGFVKLYQIAITARYVRARISTAFTGGATGARIIAEMEVETPSYDLGTQAVAITGTPNVNLTSSTAPTVHTLNSAATTNATSVKATAGRLFSVAVSNQNAAARFVKLYNKASAPTVGTDIPVMVIPLAASSAQVIDFGAFGSQFALGIAYAITGLIADADTTVVTAGDTKVSMMYI</sequence>
<accession>A0A6J7W7Y0</accession>